<feature type="transmembrane region" description="Helical" evidence="1">
    <location>
        <begin position="500"/>
        <end position="520"/>
    </location>
</feature>
<protein>
    <submittedName>
        <fullName evidence="3">NACHT domain-containing protein</fullName>
    </submittedName>
</protein>
<evidence type="ECO:0000256" key="1">
    <source>
        <dbReference type="SAM" id="Phobius"/>
    </source>
</evidence>
<feature type="transmembrane region" description="Helical" evidence="1">
    <location>
        <begin position="628"/>
        <end position="646"/>
    </location>
</feature>
<keyword evidence="1" id="KW-1133">Transmembrane helix</keyword>
<organism evidence="3 4">
    <name type="scientific">Actinomadura yumaensis</name>
    <dbReference type="NCBI Taxonomy" id="111807"/>
    <lineage>
        <taxon>Bacteria</taxon>
        <taxon>Bacillati</taxon>
        <taxon>Actinomycetota</taxon>
        <taxon>Actinomycetes</taxon>
        <taxon>Streptosporangiales</taxon>
        <taxon>Thermomonosporaceae</taxon>
        <taxon>Actinomadura</taxon>
    </lineage>
</organism>
<reference evidence="4" key="1">
    <citation type="journal article" date="2019" name="Int. J. Syst. Evol. Microbiol.">
        <title>The Global Catalogue of Microorganisms (GCM) 10K type strain sequencing project: providing services to taxonomists for standard genome sequencing and annotation.</title>
        <authorList>
            <consortium name="The Broad Institute Genomics Platform"/>
            <consortium name="The Broad Institute Genome Sequencing Center for Infectious Disease"/>
            <person name="Wu L."/>
            <person name="Ma J."/>
        </authorList>
    </citation>
    <scope>NUCLEOTIDE SEQUENCE [LARGE SCALE GENOMIC DNA]</scope>
    <source>
        <strain evidence="4">JCM 3369</strain>
    </source>
</reference>
<feature type="transmembrane region" description="Helical" evidence="1">
    <location>
        <begin position="541"/>
        <end position="560"/>
    </location>
</feature>
<gene>
    <name evidence="3" type="ORF">ACFQKB_35045</name>
</gene>
<dbReference type="EMBL" id="JBHSXS010000033">
    <property type="protein sequence ID" value="MFC6885019.1"/>
    <property type="molecule type" value="Genomic_DNA"/>
</dbReference>
<dbReference type="Pfam" id="PF05729">
    <property type="entry name" value="NACHT"/>
    <property type="match status" value="1"/>
</dbReference>
<feature type="transmembrane region" description="Helical" evidence="1">
    <location>
        <begin position="470"/>
        <end position="494"/>
    </location>
</feature>
<keyword evidence="1" id="KW-0812">Transmembrane</keyword>
<evidence type="ECO:0000313" key="4">
    <source>
        <dbReference type="Proteomes" id="UP001596380"/>
    </source>
</evidence>
<sequence length="721" mass="75759">MRRWIAAVGVVTALALAFTLQNLLSEASGLYVPEDEMKRHPVASFAALAVLTVLVTGLAALLLGRLSRGRGRRDGAQRRDRLDRAAWDLADAVADDWAREAGARGLAEEDRLLTTTLVPYGDGGRSGGAGGAGGAGGEARTEYVGSGDDLLAAFDRCPSGALVLSGAAGSGKTSMAVLLTLGLVRRWLAEAARERRAPAAPVPVYVSLAGWRPAGDLGAWIQERLEQAHPFLKDAEAPEDRTACLLLARGRILPVLDGLDEIGEPGGTGAAGAAGGLRAAAVREIAGLARGLSRRVGYGRPVLVLTCRTEELREADALLRRDERLGGAREYELRPVRKAEILRFVDAVNDAPQRRAWHAALAGLDDGAPLLRALSTPLMLTLACEIYAPGGDPAELRGLGDAGGVPAIERHLLRGLVPHAFPPDGRTGGTDAVPEHRWLRFLAQGMRDNGDLHDIRWWELARLVGRRERVLAAVCALLLASPATGLGFGLLTYAYWGASVAVPVGLAAGLGAGAGLAVLSTLSLPPPSQFYFGERGRLGRVLVSGALVAAVGVPGGWALFGDPLGALWGLLIATPIPAAFVGAFPNADARVSSPGRLMRNECEVALVFGLAYGVSIGLLAGLATSAAMGALLGVWSALAGGLTYGLPWMLTLRTRNAGVVALVHLTLAQALSRGDLPLRLLAFLDEAHRKNVLRRVGPTYQFRHVWLRDVLAEPPPAPDRP</sequence>
<comment type="caution">
    <text evidence="3">The sequence shown here is derived from an EMBL/GenBank/DDBJ whole genome shotgun (WGS) entry which is preliminary data.</text>
</comment>
<keyword evidence="1" id="KW-0472">Membrane</keyword>
<evidence type="ECO:0000259" key="2">
    <source>
        <dbReference type="Pfam" id="PF05729"/>
    </source>
</evidence>
<feature type="domain" description="NACHT" evidence="2">
    <location>
        <begin position="162"/>
        <end position="345"/>
    </location>
</feature>
<feature type="transmembrane region" description="Helical" evidence="1">
    <location>
        <begin position="604"/>
        <end position="622"/>
    </location>
</feature>
<name>A0ABW2CT62_9ACTN</name>
<dbReference type="InterPro" id="IPR007111">
    <property type="entry name" value="NACHT_NTPase"/>
</dbReference>
<dbReference type="RefSeq" id="WP_160823406.1">
    <property type="nucleotide sequence ID" value="NZ_JBHSXS010000033.1"/>
</dbReference>
<dbReference type="InterPro" id="IPR027417">
    <property type="entry name" value="P-loop_NTPase"/>
</dbReference>
<evidence type="ECO:0000313" key="3">
    <source>
        <dbReference type="EMBL" id="MFC6885019.1"/>
    </source>
</evidence>
<proteinExistence type="predicted"/>
<accession>A0ABW2CT62</accession>
<dbReference type="Proteomes" id="UP001596380">
    <property type="component" value="Unassembled WGS sequence"/>
</dbReference>
<feature type="transmembrane region" description="Helical" evidence="1">
    <location>
        <begin position="41"/>
        <end position="63"/>
    </location>
</feature>
<keyword evidence="4" id="KW-1185">Reference proteome</keyword>
<dbReference type="Gene3D" id="3.40.50.300">
    <property type="entry name" value="P-loop containing nucleotide triphosphate hydrolases"/>
    <property type="match status" value="1"/>
</dbReference>
<feature type="transmembrane region" description="Helical" evidence="1">
    <location>
        <begin position="566"/>
        <end position="584"/>
    </location>
</feature>